<geneLocation type="mitochondrion" evidence="3"/>
<dbReference type="RefSeq" id="YP_009049671.1">
    <property type="nucleotide sequence ID" value="NC_024624.1"/>
</dbReference>
<dbReference type="EMBL" id="KJ865409">
    <property type="protein sequence ID" value="AIG89842.1"/>
    <property type="molecule type" value="Genomic_DNA"/>
</dbReference>
<dbReference type="GeneID" id="19988997"/>
<evidence type="ECO:0000313" key="3">
    <source>
        <dbReference type="EMBL" id="AIG90029.1"/>
    </source>
</evidence>
<gene>
    <name evidence="3" type="primary">orf115a</name>
</gene>
<evidence type="ECO:0000256" key="1">
    <source>
        <dbReference type="SAM" id="MobiDB-lite"/>
    </source>
</evidence>
<dbReference type="KEGG" id="cann:19988997"/>
<organism evidence="3">
    <name type="scientific">Capsicum annuum</name>
    <name type="common">Capsicum pepper</name>
    <dbReference type="NCBI Taxonomy" id="4072"/>
    <lineage>
        <taxon>Eukaryota</taxon>
        <taxon>Viridiplantae</taxon>
        <taxon>Streptophyta</taxon>
        <taxon>Embryophyta</taxon>
        <taxon>Tracheophyta</taxon>
        <taxon>Spermatophyta</taxon>
        <taxon>Magnoliopsida</taxon>
        <taxon>eudicotyledons</taxon>
        <taxon>Gunneridae</taxon>
        <taxon>Pentapetalae</taxon>
        <taxon>asterids</taxon>
        <taxon>lamiids</taxon>
        <taxon>Solanales</taxon>
        <taxon>Solanaceae</taxon>
        <taxon>Solanoideae</taxon>
        <taxon>Capsiceae</taxon>
        <taxon>Capsicum</taxon>
    </lineage>
</organism>
<name>A0A075VV68_CAPAN</name>
<dbReference type="AlphaFoldDB" id="A0A075VV68"/>
<protein>
    <submittedName>
        <fullName evidence="3">Uncharacterized protein</fullName>
    </submittedName>
</protein>
<reference evidence="2" key="1">
    <citation type="journal article" date="2014" name="BMC Genomics">
        <title>Extensive structural variations between mitochondrial genomes of CMS and normal peppers (Capsicum annuum L.) revealed by complete nucleotide sequencing.</title>
        <authorList>
            <person name="Jo Y.D."/>
            <person name="Choi Y."/>
            <person name="Kim D.H."/>
            <person name="Kim B.D."/>
            <person name="Kang B.C."/>
        </authorList>
    </citation>
    <scope>NUCLEOTIDE SEQUENCE</scope>
</reference>
<feature type="compositionally biased region" description="Basic and acidic residues" evidence="1">
    <location>
        <begin position="13"/>
        <end position="28"/>
    </location>
</feature>
<dbReference type="EMBL" id="KJ865410">
    <property type="protein sequence ID" value="AIG90029.1"/>
    <property type="molecule type" value="Genomic_DNA"/>
</dbReference>
<accession>A0A075VV68</accession>
<keyword evidence="3" id="KW-0496">Mitochondrion</keyword>
<proteinExistence type="predicted"/>
<feature type="region of interest" description="Disordered" evidence="1">
    <location>
        <begin position="1"/>
        <end position="30"/>
    </location>
</feature>
<evidence type="ECO:0000313" key="2">
    <source>
        <dbReference type="EMBL" id="AIG89842.1"/>
    </source>
</evidence>
<accession>A0A1U8QDF8</accession>
<dbReference type="OrthoDB" id="1748736at2759"/>
<reference evidence="3" key="2">
    <citation type="submission" date="2014-05" db="EMBL/GenBank/DDBJ databases">
        <title>Capsicum annuum strain Jeju mitochondrial DNA, complete genome.</title>
        <authorList>
            <person name="Jo Y.D."/>
            <person name="Choi Y."/>
            <person name="Kim D.-H."/>
            <person name="Kim B.-D."/>
            <person name="Kang B.-C."/>
        </authorList>
    </citation>
    <scope>NUCLEOTIDE SEQUENCE</scope>
</reference>
<sequence length="115" mass="13173">MSIDLDSFPLLNYEKDREGPESPQRTETEFDSLPILSTINKARPGPGLSLLFCSRHEKDARKRYSQRAEDPLRVCLGRELYDLFPYCIESIKKRGQCYGPLLFDPILTGDEPPLP</sequence>